<dbReference type="STRING" id="91360.SAMN05660330_03087"/>
<evidence type="ECO:0000256" key="3">
    <source>
        <dbReference type="ARBA" id="ARBA00023004"/>
    </source>
</evidence>
<gene>
    <name evidence="7" type="ORF">SAMN05660330_03087</name>
</gene>
<evidence type="ECO:0000256" key="4">
    <source>
        <dbReference type="ARBA" id="ARBA00023014"/>
    </source>
</evidence>
<keyword evidence="2" id="KW-0479">Metal-binding</keyword>
<dbReference type="GO" id="GO:0046872">
    <property type="term" value="F:metal ion binding"/>
    <property type="evidence" value="ECO:0007669"/>
    <property type="project" value="UniProtKB-KW"/>
</dbReference>
<evidence type="ECO:0000256" key="5">
    <source>
        <dbReference type="SAM" id="SignalP"/>
    </source>
</evidence>
<feature type="domain" description="4Fe-4S ferredoxin-type" evidence="6">
    <location>
        <begin position="83"/>
        <end position="114"/>
    </location>
</feature>
<dbReference type="PROSITE" id="PS00198">
    <property type="entry name" value="4FE4S_FER_1"/>
    <property type="match status" value="3"/>
</dbReference>
<dbReference type="AlphaFoldDB" id="A0A1H0TGN8"/>
<dbReference type="PANTHER" id="PTHR24960">
    <property type="entry name" value="PHOTOSYSTEM I IRON-SULFUR CENTER-RELATED"/>
    <property type="match status" value="1"/>
</dbReference>
<feature type="signal peptide" evidence="5">
    <location>
        <begin position="1"/>
        <end position="29"/>
    </location>
</feature>
<dbReference type="InterPro" id="IPR017896">
    <property type="entry name" value="4Fe4S_Fe-S-bd"/>
</dbReference>
<keyword evidence="1" id="KW-0004">4Fe-4S</keyword>
<dbReference type="RefSeq" id="WP_245695175.1">
    <property type="nucleotide sequence ID" value="NZ_FNJI01000024.1"/>
</dbReference>
<feature type="domain" description="4Fe-4S ferredoxin-type" evidence="6">
    <location>
        <begin position="47"/>
        <end position="76"/>
    </location>
</feature>
<dbReference type="PANTHER" id="PTHR24960:SF79">
    <property type="entry name" value="PHOTOSYSTEM I IRON-SULFUR CENTER"/>
    <property type="match status" value="1"/>
</dbReference>
<evidence type="ECO:0000256" key="1">
    <source>
        <dbReference type="ARBA" id="ARBA00022485"/>
    </source>
</evidence>
<keyword evidence="8" id="KW-1185">Reference proteome</keyword>
<evidence type="ECO:0000313" key="8">
    <source>
        <dbReference type="Proteomes" id="UP000199073"/>
    </source>
</evidence>
<evidence type="ECO:0000256" key="2">
    <source>
        <dbReference type="ARBA" id="ARBA00022723"/>
    </source>
</evidence>
<dbReference type="CDD" id="cd16373">
    <property type="entry name" value="DMSOR_beta_like"/>
    <property type="match status" value="1"/>
</dbReference>
<feature type="domain" description="4Fe-4S ferredoxin-type" evidence="6">
    <location>
        <begin position="157"/>
        <end position="186"/>
    </location>
</feature>
<dbReference type="Gene3D" id="3.30.70.20">
    <property type="match status" value="2"/>
</dbReference>
<proteinExistence type="predicted"/>
<evidence type="ECO:0000313" key="7">
    <source>
        <dbReference type="EMBL" id="SDP53207.1"/>
    </source>
</evidence>
<dbReference type="InterPro" id="IPR050157">
    <property type="entry name" value="PSI_iron-sulfur_center"/>
</dbReference>
<keyword evidence="4" id="KW-0411">Iron-sulfur</keyword>
<keyword evidence="5" id="KW-0732">Signal</keyword>
<reference evidence="7 8" key="1">
    <citation type="submission" date="2016-10" db="EMBL/GenBank/DDBJ databases">
        <authorList>
            <person name="de Groot N.N."/>
        </authorList>
    </citation>
    <scope>NUCLEOTIDE SEQUENCE [LARGE SCALE GENOMIC DNA]</scope>
    <source>
        <strain evidence="7 8">DSM 12130</strain>
    </source>
</reference>
<evidence type="ECO:0000259" key="6">
    <source>
        <dbReference type="PROSITE" id="PS51379"/>
    </source>
</evidence>
<protein>
    <submittedName>
        <fullName evidence="7">Ferredoxin-type protein NapG</fullName>
    </submittedName>
</protein>
<sequence length="200" mass="21909">MNRRSFLFCMSAGATALSGIVFSPCGSVAAMFNSPVTTNCLRPPGAVSEELFPSRCIRCGRCVEVCPYRSIVLLDIRAGVYAGTPVVEVDKIPCYLCMKCVDVCPTGSLKRIEQHQTRMGLAVVNKFDCSAWAGTILCRTCYDKCPYPEKAIRLDQLRPVVDEKWCTGCGLCTHACPVTVKKRGKAINIVPLYAEKKVGR</sequence>
<keyword evidence="3" id="KW-0408">Iron</keyword>
<dbReference type="InterPro" id="IPR017900">
    <property type="entry name" value="4Fe4S_Fe_S_CS"/>
</dbReference>
<name>A0A1H0TGN8_9BACT</name>
<organism evidence="7 8">
    <name type="scientific">Desulforhopalus singaporensis</name>
    <dbReference type="NCBI Taxonomy" id="91360"/>
    <lineage>
        <taxon>Bacteria</taxon>
        <taxon>Pseudomonadati</taxon>
        <taxon>Thermodesulfobacteriota</taxon>
        <taxon>Desulfobulbia</taxon>
        <taxon>Desulfobulbales</taxon>
        <taxon>Desulfocapsaceae</taxon>
        <taxon>Desulforhopalus</taxon>
    </lineage>
</organism>
<dbReference type="SUPFAM" id="SSF54862">
    <property type="entry name" value="4Fe-4S ferredoxins"/>
    <property type="match status" value="1"/>
</dbReference>
<dbReference type="GO" id="GO:0051539">
    <property type="term" value="F:4 iron, 4 sulfur cluster binding"/>
    <property type="evidence" value="ECO:0007669"/>
    <property type="project" value="UniProtKB-KW"/>
</dbReference>
<dbReference type="Proteomes" id="UP000199073">
    <property type="component" value="Unassembled WGS sequence"/>
</dbReference>
<feature type="chain" id="PRO_5011776308" evidence="5">
    <location>
        <begin position="30"/>
        <end position="200"/>
    </location>
</feature>
<accession>A0A1H0TGN8</accession>
<dbReference type="Pfam" id="PF12838">
    <property type="entry name" value="Fer4_7"/>
    <property type="match status" value="2"/>
</dbReference>
<dbReference type="PROSITE" id="PS51379">
    <property type="entry name" value="4FE4S_FER_2"/>
    <property type="match status" value="3"/>
</dbReference>
<dbReference type="EMBL" id="FNJI01000024">
    <property type="protein sequence ID" value="SDP53207.1"/>
    <property type="molecule type" value="Genomic_DNA"/>
</dbReference>